<evidence type="ECO:0000256" key="2">
    <source>
        <dbReference type="PIRSR" id="PIRSR606225-1"/>
    </source>
</evidence>
<accession>A0A660S874</accession>
<evidence type="ECO:0000259" key="4">
    <source>
        <dbReference type="Pfam" id="PF00849"/>
    </source>
</evidence>
<protein>
    <recommendedName>
        <fullName evidence="3">Pseudouridine synthase</fullName>
        <ecNumber evidence="3">5.4.99.-</ecNumber>
    </recommendedName>
</protein>
<evidence type="ECO:0000313" key="5">
    <source>
        <dbReference type="EMBL" id="RKX65533.1"/>
    </source>
</evidence>
<dbReference type="GO" id="GO:0009982">
    <property type="term" value="F:pseudouridine synthase activity"/>
    <property type="evidence" value="ECO:0007669"/>
    <property type="project" value="InterPro"/>
</dbReference>
<feature type="active site" evidence="2">
    <location>
        <position position="169"/>
    </location>
</feature>
<dbReference type="InterPro" id="IPR020103">
    <property type="entry name" value="PsdUridine_synth_cat_dom_sf"/>
</dbReference>
<dbReference type="EMBL" id="QNBC01000085">
    <property type="protein sequence ID" value="RKX65533.1"/>
    <property type="molecule type" value="Genomic_DNA"/>
</dbReference>
<keyword evidence="3" id="KW-0413">Isomerase</keyword>
<evidence type="ECO:0000256" key="1">
    <source>
        <dbReference type="ARBA" id="ARBA00010876"/>
    </source>
</evidence>
<comment type="catalytic activity">
    <reaction evidence="3">
        <text>a uridine in RNA = a pseudouridine in RNA</text>
        <dbReference type="Rhea" id="RHEA:48348"/>
        <dbReference type="Rhea" id="RHEA-COMP:12068"/>
        <dbReference type="Rhea" id="RHEA-COMP:12069"/>
        <dbReference type="ChEBI" id="CHEBI:65314"/>
        <dbReference type="ChEBI" id="CHEBI:65315"/>
    </reaction>
</comment>
<evidence type="ECO:0000256" key="3">
    <source>
        <dbReference type="RuleBase" id="RU362028"/>
    </source>
</evidence>
<dbReference type="Pfam" id="PF00849">
    <property type="entry name" value="PseudoU_synth_2"/>
    <property type="match status" value="1"/>
</dbReference>
<dbReference type="AlphaFoldDB" id="A0A660S874"/>
<dbReference type="Proteomes" id="UP000282321">
    <property type="component" value="Unassembled WGS sequence"/>
</dbReference>
<comment type="function">
    <text evidence="3">Responsible for synthesis of pseudouridine from uracil.</text>
</comment>
<organism evidence="5 6">
    <name type="scientific">candidate division TA06 bacterium</name>
    <dbReference type="NCBI Taxonomy" id="2250710"/>
    <lineage>
        <taxon>Bacteria</taxon>
        <taxon>Bacteria division TA06</taxon>
    </lineage>
</organism>
<feature type="domain" description="Pseudouridine synthase RsuA/RluA-like" evidence="4">
    <location>
        <begin position="119"/>
        <end position="276"/>
    </location>
</feature>
<dbReference type="PANTHER" id="PTHR21600:SF44">
    <property type="entry name" value="RIBOSOMAL LARGE SUBUNIT PSEUDOURIDINE SYNTHASE D"/>
    <property type="match status" value="1"/>
</dbReference>
<sequence>MSYKREFRNLRLKSRLAMRAFDRAIYENIAFLNKRYNAIRVAYHKDDEDVVTYLKKYLELDSKEISTKIKQRKILVNYKKISDSYNVVRDDFILIDKNLKLREHNVEPIEFKVLTENDKYIIVDKPPGIKVHSNFPDSENSVLECLKKTGKIQSPKYIYYESNIVHRLDKFTTGPMIVAKKQKYAVILKRLFKKRKIKKYYIALTHGEFIDKRGIVELPLIRGYDALYGDYMVISDKPYKWAKTLYHVIDSRNNLSLVKIKIITGRTHQIRVHLSALGHPVCGDSFYSIYRDRRFPRQMLHSYLLEFVDPFDKKRIKVISPLPVDMKKILKEVYYESF</sequence>
<dbReference type="InterPro" id="IPR006225">
    <property type="entry name" value="PsdUridine_synth_RluC/D"/>
</dbReference>
<dbReference type="GO" id="GO:0003723">
    <property type="term" value="F:RNA binding"/>
    <property type="evidence" value="ECO:0007669"/>
    <property type="project" value="InterPro"/>
</dbReference>
<dbReference type="CDD" id="cd02869">
    <property type="entry name" value="PseudoU_synth_RluA_like"/>
    <property type="match status" value="1"/>
</dbReference>
<gene>
    <name evidence="5" type="ORF">DRP44_06125</name>
</gene>
<proteinExistence type="inferred from homology"/>
<dbReference type="InterPro" id="IPR006145">
    <property type="entry name" value="PsdUridine_synth_RsuA/RluA"/>
</dbReference>
<dbReference type="EC" id="5.4.99.-" evidence="3"/>
<dbReference type="InterPro" id="IPR050188">
    <property type="entry name" value="RluA_PseudoU_synthase"/>
</dbReference>
<dbReference type="NCBIfam" id="TIGR00005">
    <property type="entry name" value="rluA_subfam"/>
    <property type="match status" value="1"/>
</dbReference>
<comment type="similarity">
    <text evidence="1 3">Belongs to the pseudouridine synthase RluA family.</text>
</comment>
<dbReference type="SUPFAM" id="SSF55120">
    <property type="entry name" value="Pseudouridine synthase"/>
    <property type="match status" value="1"/>
</dbReference>
<dbReference type="GO" id="GO:0000455">
    <property type="term" value="P:enzyme-directed rRNA pseudouridine synthesis"/>
    <property type="evidence" value="ECO:0007669"/>
    <property type="project" value="TreeGrafter"/>
</dbReference>
<reference evidence="5 6" key="1">
    <citation type="submission" date="2018-06" db="EMBL/GenBank/DDBJ databases">
        <title>Extensive metabolic versatility and redundancy in microbially diverse, dynamic hydrothermal sediments.</title>
        <authorList>
            <person name="Dombrowski N."/>
            <person name="Teske A."/>
            <person name="Baker B.J."/>
        </authorList>
    </citation>
    <scope>NUCLEOTIDE SEQUENCE [LARGE SCALE GENOMIC DNA]</scope>
    <source>
        <strain evidence="5">B35_G9</strain>
    </source>
</reference>
<evidence type="ECO:0000313" key="6">
    <source>
        <dbReference type="Proteomes" id="UP000282321"/>
    </source>
</evidence>
<dbReference type="Gene3D" id="3.30.2350.10">
    <property type="entry name" value="Pseudouridine synthase"/>
    <property type="match status" value="1"/>
</dbReference>
<dbReference type="GO" id="GO:0140098">
    <property type="term" value="F:catalytic activity, acting on RNA"/>
    <property type="evidence" value="ECO:0007669"/>
    <property type="project" value="UniProtKB-ARBA"/>
</dbReference>
<name>A0A660S874_UNCT6</name>
<dbReference type="PANTHER" id="PTHR21600">
    <property type="entry name" value="MITOCHONDRIAL RNA PSEUDOURIDINE SYNTHASE"/>
    <property type="match status" value="1"/>
</dbReference>
<comment type="caution">
    <text evidence="5">The sequence shown here is derived from an EMBL/GenBank/DDBJ whole genome shotgun (WGS) entry which is preliminary data.</text>
</comment>